<reference evidence="3 4" key="1">
    <citation type="journal article" date="2014" name="PLoS ONE">
        <title>De novo Genome Assembly of the Fungal Plant Pathogen Pyrenophora semeniperda.</title>
        <authorList>
            <person name="Soliai M.M."/>
            <person name="Meyer S.E."/>
            <person name="Udall J.A."/>
            <person name="Elzinga D.E."/>
            <person name="Hermansen R.A."/>
            <person name="Bodily P.M."/>
            <person name="Hart A.A."/>
            <person name="Coleman C.E."/>
        </authorList>
    </citation>
    <scope>NUCLEOTIDE SEQUENCE [LARGE SCALE GENOMIC DNA]</scope>
    <source>
        <strain evidence="3 4">CCB06</strain>
        <tissue evidence="3">Mycelium</tissue>
    </source>
</reference>
<accession>A0A3M7MJ47</accession>
<keyword evidence="2" id="KW-0732">Signal</keyword>
<keyword evidence="1" id="KW-0812">Transmembrane</keyword>
<proteinExistence type="predicted"/>
<feature type="transmembrane region" description="Helical" evidence="1">
    <location>
        <begin position="219"/>
        <end position="244"/>
    </location>
</feature>
<evidence type="ECO:0000313" key="3">
    <source>
        <dbReference type="EMBL" id="RMZ74556.1"/>
    </source>
</evidence>
<keyword evidence="1" id="KW-1133">Transmembrane helix</keyword>
<dbReference type="EMBL" id="KE747844">
    <property type="protein sequence ID" value="RMZ74556.1"/>
    <property type="molecule type" value="Genomic_DNA"/>
</dbReference>
<dbReference type="CDD" id="cd12087">
    <property type="entry name" value="TM_EGFR-like"/>
    <property type="match status" value="1"/>
</dbReference>
<dbReference type="AlphaFoldDB" id="A0A3M7MJ47"/>
<dbReference type="OrthoDB" id="5347452at2759"/>
<dbReference type="Proteomes" id="UP000265663">
    <property type="component" value="Unassembled WGS sequence"/>
</dbReference>
<name>A0A3M7MJ47_9PLEO</name>
<protein>
    <submittedName>
        <fullName evidence="3">Uncharacterized protein</fullName>
    </submittedName>
</protein>
<evidence type="ECO:0000256" key="2">
    <source>
        <dbReference type="SAM" id="SignalP"/>
    </source>
</evidence>
<organism evidence="3 4">
    <name type="scientific">Pyrenophora seminiperda CCB06</name>
    <dbReference type="NCBI Taxonomy" id="1302712"/>
    <lineage>
        <taxon>Eukaryota</taxon>
        <taxon>Fungi</taxon>
        <taxon>Dikarya</taxon>
        <taxon>Ascomycota</taxon>
        <taxon>Pezizomycotina</taxon>
        <taxon>Dothideomycetes</taxon>
        <taxon>Pleosporomycetidae</taxon>
        <taxon>Pleosporales</taxon>
        <taxon>Pleosporineae</taxon>
        <taxon>Pleosporaceae</taxon>
        <taxon>Pyrenophora</taxon>
    </lineage>
</organism>
<keyword evidence="1" id="KW-0472">Membrane</keyword>
<feature type="chain" id="PRO_5018231034" evidence="2">
    <location>
        <begin position="19"/>
        <end position="331"/>
    </location>
</feature>
<gene>
    <name evidence="3" type="ORF">GMOD_00003607</name>
</gene>
<evidence type="ECO:0000313" key="4">
    <source>
        <dbReference type="Proteomes" id="UP000265663"/>
    </source>
</evidence>
<sequence length="331" mass="35078">MGLTPLVLSLFVPAMAHAAVFSWAIPEPTLSVSAMDGWSPAPTSPPQLPFGLSRREQSGSNTCGFASGASGSRLLQQTAVTCPISTETCATNTYFGAHGCCDPASKSACTLATACIASTAMSASCTDKACSTNAAIAKCTDSSAPACYEWRFIYDRMVFTQHGCAATPFTSTAFHSLGMDLSSSNANKETLAATVGQEPLITPTLSDTAFSSSSTKPGIGVIVGGTIGACFFVSFIALVVFLVWRRHRAARRNGMQPQRRTIVEYNPLGFPSSVFSSPANPYEDDYKRWQQRQPAQRGVEIPQYLGMGQGRLGIVEVDGIEQPVEAPTAEK</sequence>
<feature type="signal peptide" evidence="2">
    <location>
        <begin position="1"/>
        <end position="18"/>
    </location>
</feature>
<keyword evidence="4" id="KW-1185">Reference proteome</keyword>
<evidence type="ECO:0000256" key="1">
    <source>
        <dbReference type="SAM" id="Phobius"/>
    </source>
</evidence>